<sequence>MPGRDHKNSLTFDVDACSYTSVGRSSITSTPVSLASVERTWNFRINYPPEERGRRKPATIGTVIVLLFLVVMITVAVIVATGKGGDRGKQVPAEAGKRQCPCSQGCSLSYVENIPDDVAFPQNSSQLRETYDSWLEVLRSARRTVDIVSSSWGLLAGSDTVQNDTGISQGHQLLQELISAGTTRNIRIRILYDVRAASTPELRALEARGAAMVREVTPDSLLRKQSRVHGNLIVVDDRTFYLGSTAFSWRSLSQGKNFGVVVSNCTCLARDAAQLFSNLWELAASGMHAPSSSFNPARPIHLCLNHQHNVTASVTVSPSVLDQGGNSSTLGAVLNVINDAREYLDISVRDYLPSSRAGDLSYWPVLHEALSRATLSRAIQVRLLVSTRKNTPPAMFGYLRALSNLDGVGVGHIQVRLFNMTGYAGKTPRGSNNSRYVYSEDSIFIGTSDWTKDDFEDNLSFGLLLNQTASGFHGNAKDDNIHLQLKAVFERDWNSDNAYQL</sequence>
<evidence type="ECO:0000256" key="1">
    <source>
        <dbReference type="ARBA" id="ARBA00008664"/>
    </source>
</evidence>
<dbReference type="InterPro" id="IPR032803">
    <property type="entry name" value="PLDc_3"/>
</dbReference>
<dbReference type="Gene3D" id="3.30.870.10">
    <property type="entry name" value="Endonuclease Chain A"/>
    <property type="match status" value="2"/>
</dbReference>
<dbReference type="OrthoDB" id="1923775at2759"/>
<dbReference type="SUPFAM" id="SSF56024">
    <property type="entry name" value="Phospholipase D/nuclease"/>
    <property type="match status" value="2"/>
</dbReference>
<dbReference type="PROSITE" id="PS50035">
    <property type="entry name" value="PLD"/>
    <property type="match status" value="1"/>
</dbReference>
<feature type="transmembrane region" description="Helical" evidence="2">
    <location>
        <begin position="58"/>
        <end position="80"/>
    </location>
</feature>
<dbReference type="CDD" id="cd09107">
    <property type="entry name" value="PLDc_vPLD3_4_5_like_2"/>
    <property type="match status" value="1"/>
</dbReference>
<dbReference type="SMART" id="SM00155">
    <property type="entry name" value="PLDc"/>
    <property type="match status" value="2"/>
</dbReference>
<protein>
    <submittedName>
        <fullName evidence="4">PLD3 protein</fullName>
    </submittedName>
</protein>
<accession>A0A8J9ZWV1</accession>
<gene>
    <name evidence="4" type="primary">PLD3</name>
    <name evidence="4" type="ORF">BLAG_LOCUS18288</name>
</gene>
<evidence type="ECO:0000256" key="2">
    <source>
        <dbReference type="SAM" id="Phobius"/>
    </source>
</evidence>
<dbReference type="Pfam" id="PF13918">
    <property type="entry name" value="PLDc_3"/>
    <property type="match status" value="1"/>
</dbReference>
<dbReference type="AlphaFoldDB" id="A0A8J9ZWV1"/>
<proteinExistence type="inferred from homology"/>
<feature type="domain" description="PLD phosphodiesterase" evidence="3">
    <location>
        <begin position="224"/>
        <end position="251"/>
    </location>
</feature>
<dbReference type="PANTHER" id="PTHR10185:SF17">
    <property type="entry name" value="GM01519P-RELATED"/>
    <property type="match status" value="1"/>
</dbReference>
<keyword evidence="2" id="KW-0472">Membrane</keyword>
<dbReference type="GO" id="GO:0003824">
    <property type="term" value="F:catalytic activity"/>
    <property type="evidence" value="ECO:0007669"/>
    <property type="project" value="InterPro"/>
</dbReference>
<evidence type="ECO:0000259" key="3">
    <source>
        <dbReference type="PROSITE" id="PS50035"/>
    </source>
</evidence>
<evidence type="ECO:0000313" key="4">
    <source>
        <dbReference type="EMBL" id="CAH1263672.1"/>
    </source>
</evidence>
<keyword evidence="2" id="KW-0812">Transmembrane</keyword>
<dbReference type="Proteomes" id="UP000838412">
    <property type="component" value="Chromosome 4"/>
</dbReference>
<reference evidence="4" key="1">
    <citation type="submission" date="2022-01" db="EMBL/GenBank/DDBJ databases">
        <authorList>
            <person name="Braso-Vives M."/>
        </authorList>
    </citation>
    <scope>NUCLEOTIDE SEQUENCE</scope>
</reference>
<comment type="similarity">
    <text evidence="1">Belongs to the phospholipase D family.</text>
</comment>
<keyword evidence="2" id="KW-1133">Transmembrane helix</keyword>
<evidence type="ECO:0000313" key="5">
    <source>
        <dbReference type="Proteomes" id="UP000838412"/>
    </source>
</evidence>
<name>A0A8J9ZWV1_BRALA</name>
<dbReference type="InterPro" id="IPR001736">
    <property type="entry name" value="PLipase_D/transphosphatidylase"/>
</dbReference>
<organism evidence="4 5">
    <name type="scientific">Branchiostoma lanceolatum</name>
    <name type="common">Common lancelet</name>
    <name type="synonym">Amphioxus lanceolatum</name>
    <dbReference type="NCBI Taxonomy" id="7740"/>
    <lineage>
        <taxon>Eukaryota</taxon>
        <taxon>Metazoa</taxon>
        <taxon>Chordata</taxon>
        <taxon>Cephalochordata</taxon>
        <taxon>Leptocardii</taxon>
        <taxon>Amphioxiformes</taxon>
        <taxon>Branchiostomatidae</taxon>
        <taxon>Branchiostoma</taxon>
    </lineage>
</organism>
<dbReference type="InterPro" id="IPR050874">
    <property type="entry name" value="Diverse_PLD-related"/>
</dbReference>
<dbReference type="PANTHER" id="PTHR10185">
    <property type="entry name" value="PHOSPHOLIPASE D - RELATED"/>
    <property type="match status" value="1"/>
</dbReference>
<dbReference type="EMBL" id="OV696689">
    <property type="protein sequence ID" value="CAH1263672.1"/>
    <property type="molecule type" value="Genomic_DNA"/>
</dbReference>
<keyword evidence="5" id="KW-1185">Reference proteome</keyword>